<gene>
    <name evidence="1" type="ORF">CEP50_00745</name>
</gene>
<dbReference type="STRING" id="1050202.GCA_000384035_01004"/>
<dbReference type="Proteomes" id="UP000239352">
    <property type="component" value="Unassembled WGS sequence"/>
</dbReference>
<sequence>MKLGYLQDVYAHEGPFVTVYLDTSADSADAGKEVELRWRSARERLVEHGASAEDLRAVDETVGSHEWRTGRRGNVLVATGGGIVFRDELPEAPEEFSDDELARLGPVPHLMPYLRLRGARVPHVLVLVDRTGADLHVVDAAGHSGVVTVQGDAAPLHKSHTAGEGHEKSHHDAVEEQWLRNAGQVAAEVDTRALRTGAEVIVLAGDVRMRRMVYDHLHKGLRERVVATEASHRDRNASEQTLREEVHEAVRSVVRERTESTVREFERERGQHDRAVDGWADTVGALQRGQVATVLRSTKEVGESPESLWIGPDPNQIAVERSTLTDMGVSSPVSVSADEAVLQALVGTDAELVLVEPERITLTGGIGAVLRYSDSGSGD</sequence>
<protein>
    <recommendedName>
        <fullName evidence="3">Peptide chain release factor 1</fullName>
    </recommendedName>
</protein>
<proteinExistence type="predicted"/>
<name>A0A2T0H149_ACTMO</name>
<evidence type="ECO:0000313" key="2">
    <source>
        <dbReference type="Proteomes" id="UP000239352"/>
    </source>
</evidence>
<dbReference type="RefSeq" id="WP_106111969.1">
    <property type="nucleotide sequence ID" value="NZ_PVSR01000001.1"/>
</dbReference>
<dbReference type="EMBL" id="PVSR01000001">
    <property type="protein sequence ID" value="PRW65095.1"/>
    <property type="molecule type" value="Genomic_DNA"/>
</dbReference>
<comment type="caution">
    <text evidence="1">The sequence shown here is derived from an EMBL/GenBank/DDBJ whole genome shotgun (WGS) entry which is preliminary data.</text>
</comment>
<dbReference type="InterPro" id="IPR040701">
    <property type="entry name" value="Bact_RF_family2"/>
</dbReference>
<dbReference type="AlphaFoldDB" id="A0A2T0H149"/>
<dbReference type="Pfam" id="PF18844">
    <property type="entry name" value="baeRF_family2"/>
    <property type="match status" value="1"/>
</dbReference>
<dbReference type="InParanoid" id="A0A2T0H149"/>
<evidence type="ECO:0008006" key="3">
    <source>
        <dbReference type="Google" id="ProtNLM"/>
    </source>
</evidence>
<evidence type="ECO:0000313" key="1">
    <source>
        <dbReference type="EMBL" id="PRW65095.1"/>
    </source>
</evidence>
<organism evidence="1 2">
    <name type="scientific">Actinopolyspora mortivallis</name>
    <dbReference type="NCBI Taxonomy" id="33906"/>
    <lineage>
        <taxon>Bacteria</taxon>
        <taxon>Bacillati</taxon>
        <taxon>Actinomycetota</taxon>
        <taxon>Actinomycetes</taxon>
        <taxon>Actinopolysporales</taxon>
        <taxon>Actinopolysporaceae</taxon>
        <taxon>Actinopolyspora</taxon>
    </lineage>
</organism>
<keyword evidence="2" id="KW-1185">Reference proteome</keyword>
<reference evidence="1 2" key="1">
    <citation type="submission" date="2018-03" db="EMBL/GenBank/DDBJ databases">
        <title>Actinopolyspora mortivallis from Sahara, screening for active biomolecules.</title>
        <authorList>
            <person name="Selama O."/>
            <person name="Wellington E.M.H."/>
            <person name="Hacene H."/>
        </authorList>
    </citation>
    <scope>NUCLEOTIDE SEQUENCE [LARGE SCALE GENOMIC DNA]</scope>
    <source>
        <strain evidence="1 2">M5A</strain>
    </source>
</reference>
<accession>A0A2T0H149</accession>